<evidence type="ECO:0000313" key="5">
    <source>
        <dbReference type="EMBL" id="VEI73005.1"/>
    </source>
</evidence>
<dbReference type="InterPro" id="IPR036388">
    <property type="entry name" value="WH-like_DNA-bd_sf"/>
</dbReference>
<dbReference type="EMBL" id="LR134492">
    <property type="protein sequence ID" value="VEI73005.1"/>
    <property type="molecule type" value="Genomic_DNA"/>
</dbReference>
<dbReference type="SMART" id="SM00862">
    <property type="entry name" value="Trans_reg_C"/>
    <property type="match status" value="1"/>
</dbReference>
<protein>
    <submittedName>
        <fullName evidence="5">Transcriptional regulatory protein, C terminal</fullName>
    </submittedName>
</protein>
<keyword evidence="3" id="KW-0472">Membrane</keyword>
<feature type="DNA-binding region" description="OmpR/PhoB-type" evidence="2">
    <location>
        <begin position="2"/>
        <end position="107"/>
    </location>
</feature>
<sequence>MLKRYIIDTNLEFFPQNSQLTVLDGDNFTITLNTPSSRCLELLIERRFNLVPQHDFYEYVWGDEGKDISVNTLYQNIALLRKALKTISKKYEVMILTVPKKGFKFNEIFSVLENIATEVDNHSLTSDISIDSLTSHLSDEDTVNGNKTSPWWHRTNKKLKVSLFYVLSILVAITALVAFNFFFERREVYPLFYYTPYTDGSTCSIYTNANNSMLSRRIEELSELGVDCETTPYLYITMFRYSTRTSAIACRYPLENTSSPFCITYNLIGSNVK</sequence>
<reference evidence="5 6" key="1">
    <citation type="submission" date="2018-12" db="EMBL/GenBank/DDBJ databases">
        <authorList>
            <consortium name="Pathogen Informatics"/>
        </authorList>
    </citation>
    <scope>NUCLEOTIDE SEQUENCE [LARGE SCALE GENOMIC DNA]</scope>
    <source>
        <strain evidence="5 6">NCTC13193</strain>
    </source>
</reference>
<accession>A0A448SZ43</accession>
<dbReference type="GO" id="GO:0003677">
    <property type="term" value="F:DNA binding"/>
    <property type="evidence" value="ECO:0007669"/>
    <property type="project" value="UniProtKB-UniRule"/>
</dbReference>
<dbReference type="AlphaFoldDB" id="A0A448SZ43"/>
<evidence type="ECO:0000259" key="4">
    <source>
        <dbReference type="PROSITE" id="PS51755"/>
    </source>
</evidence>
<organism evidence="5 6">
    <name type="scientific">Serratia fonticola</name>
    <dbReference type="NCBI Taxonomy" id="47917"/>
    <lineage>
        <taxon>Bacteria</taxon>
        <taxon>Pseudomonadati</taxon>
        <taxon>Pseudomonadota</taxon>
        <taxon>Gammaproteobacteria</taxon>
        <taxon>Enterobacterales</taxon>
        <taxon>Yersiniaceae</taxon>
        <taxon>Serratia</taxon>
    </lineage>
</organism>
<dbReference type="Gene3D" id="1.10.10.10">
    <property type="entry name" value="Winged helix-like DNA-binding domain superfamily/Winged helix DNA-binding domain"/>
    <property type="match status" value="1"/>
</dbReference>
<dbReference type="GO" id="GO:0006355">
    <property type="term" value="P:regulation of DNA-templated transcription"/>
    <property type="evidence" value="ECO:0007669"/>
    <property type="project" value="InterPro"/>
</dbReference>
<feature type="transmembrane region" description="Helical" evidence="3">
    <location>
        <begin position="163"/>
        <end position="183"/>
    </location>
</feature>
<dbReference type="Proteomes" id="UP000270487">
    <property type="component" value="Chromosome"/>
</dbReference>
<feature type="domain" description="OmpR/PhoB-type" evidence="4">
    <location>
        <begin position="2"/>
        <end position="107"/>
    </location>
</feature>
<dbReference type="InterPro" id="IPR001867">
    <property type="entry name" value="OmpR/PhoB-type_DNA-bd"/>
</dbReference>
<evidence type="ECO:0000313" key="6">
    <source>
        <dbReference type="Proteomes" id="UP000270487"/>
    </source>
</evidence>
<keyword evidence="3" id="KW-1133">Transmembrane helix</keyword>
<dbReference type="Pfam" id="PF00486">
    <property type="entry name" value="Trans_reg_C"/>
    <property type="match status" value="1"/>
</dbReference>
<gene>
    <name evidence="5" type="ORF">NCTC13193_03931</name>
</gene>
<name>A0A448SZ43_SERFO</name>
<evidence type="ECO:0000256" key="2">
    <source>
        <dbReference type="PROSITE-ProRule" id="PRU01091"/>
    </source>
</evidence>
<proteinExistence type="predicted"/>
<dbReference type="PROSITE" id="PS51755">
    <property type="entry name" value="OMPR_PHOB"/>
    <property type="match status" value="1"/>
</dbReference>
<evidence type="ECO:0000256" key="1">
    <source>
        <dbReference type="ARBA" id="ARBA00023125"/>
    </source>
</evidence>
<keyword evidence="3" id="KW-0812">Transmembrane</keyword>
<evidence type="ECO:0000256" key="3">
    <source>
        <dbReference type="SAM" id="Phobius"/>
    </source>
</evidence>
<dbReference type="RefSeq" id="WP_141132602.1">
    <property type="nucleotide sequence ID" value="NZ_JAENMN010000013.1"/>
</dbReference>
<dbReference type="InterPro" id="IPR016032">
    <property type="entry name" value="Sig_transdc_resp-reg_C-effctor"/>
</dbReference>
<keyword evidence="1 2" id="KW-0238">DNA-binding</keyword>
<dbReference type="GO" id="GO:0000160">
    <property type="term" value="P:phosphorelay signal transduction system"/>
    <property type="evidence" value="ECO:0007669"/>
    <property type="project" value="InterPro"/>
</dbReference>
<dbReference type="SUPFAM" id="SSF46894">
    <property type="entry name" value="C-terminal effector domain of the bipartite response regulators"/>
    <property type="match status" value="1"/>
</dbReference>